<dbReference type="RefSeq" id="WP_064360948.1">
    <property type="nucleotide sequence ID" value="NZ_FKYU01000025.1"/>
</dbReference>
<feature type="region of interest" description="Disordered" evidence="1">
    <location>
        <begin position="48"/>
        <end position="81"/>
    </location>
</feature>
<comment type="caution">
    <text evidence="2">The sequence shown here is derived from an EMBL/GenBank/DDBJ whole genome shotgun (WGS) entry which is preliminary data.</text>
</comment>
<evidence type="ECO:0000313" key="2">
    <source>
        <dbReference type="EMBL" id="PXW36501.1"/>
    </source>
</evidence>
<organism evidence="2 3">
    <name type="scientific">Klebsiella oxytoca</name>
    <dbReference type="NCBI Taxonomy" id="571"/>
    <lineage>
        <taxon>Bacteria</taxon>
        <taxon>Pseudomonadati</taxon>
        <taxon>Pseudomonadota</taxon>
        <taxon>Gammaproteobacteria</taxon>
        <taxon>Enterobacterales</taxon>
        <taxon>Enterobacteriaceae</taxon>
        <taxon>Klebsiella/Raoultella group</taxon>
        <taxon>Klebsiella</taxon>
    </lineage>
</organism>
<protein>
    <submittedName>
        <fullName evidence="2">Uncharacterized protein</fullName>
    </submittedName>
</protein>
<feature type="compositionally biased region" description="Basic and acidic residues" evidence="1">
    <location>
        <begin position="49"/>
        <end position="74"/>
    </location>
</feature>
<reference evidence="2 3" key="1">
    <citation type="submission" date="2018-05" db="EMBL/GenBank/DDBJ databases">
        <title>Freshwater and sediment microbial communities from various areas in North America, analyzing microbe dynamics in response to fracking.</title>
        <authorList>
            <person name="Lamendella R."/>
        </authorList>
    </citation>
    <scope>NUCLEOTIDE SEQUENCE [LARGE SCALE GENOMIC DNA]</scope>
    <source>
        <strain evidence="2 3">67</strain>
    </source>
</reference>
<dbReference type="AlphaFoldDB" id="A0A168H577"/>
<gene>
    <name evidence="2" type="ORF">DET57_12917</name>
</gene>
<dbReference type="EMBL" id="QJJG01000029">
    <property type="protein sequence ID" value="PXW36501.1"/>
    <property type="molecule type" value="Genomic_DNA"/>
</dbReference>
<evidence type="ECO:0000256" key="1">
    <source>
        <dbReference type="SAM" id="MobiDB-lite"/>
    </source>
</evidence>
<accession>A0A168H577</accession>
<sequence>MKVTEPRLNTLIDNLNTLICEDSLLTRQERETLVLAVAAIGAMKGRVSMKKDEVPARGRRENQEKKDRQPDPRFPRAGHQWQKEEKNLLHDALEPVPDEEIGTHLFWLSEKLGRTPFSVAIQIAAIRELQAGWEEQFREISDKIRLSSLSISDYLKENASGLNT</sequence>
<proteinExistence type="predicted"/>
<dbReference type="Proteomes" id="UP000247485">
    <property type="component" value="Unassembled WGS sequence"/>
</dbReference>
<name>A0A168H577_KLEOX</name>
<evidence type="ECO:0000313" key="3">
    <source>
        <dbReference type="Proteomes" id="UP000247485"/>
    </source>
</evidence>